<dbReference type="Proteomes" id="UP000527860">
    <property type="component" value="Unassembled WGS sequence"/>
</dbReference>
<sequence>MFHVKKGLAALIFIGLAAAGLYWADSQTEDGLWETLEYHLLPDPMANNTYDDGECTYHVFEKVKAQGDMIETSWRDADQWAENAEADGYTVNGEPKTGAILQTERGELGHVAYIESINEDGSINISEMNYTEPYEVTERTIAADNINRYSYIHPKENPRPKDMEEEA</sequence>
<dbReference type="Pfam" id="PF05257">
    <property type="entry name" value="CHAP"/>
    <property type="match status" value="1"/>
</dbReference>
<dbReference type="Gene3D" id="3.90.1720.10">
    <property type="entry name" value="endopeptidase domain like (from Nostoc punctiforme)"/>
    <property type="match status" value="1"/>
</dbReference>
<comment type="caution">
    <text evidence="3">The sequence shown here is derived from an EMBL/GenBank/DDBJ whole genome shotgun (WGS) entry which is preliminary data.</text>
</comment>
<dbReference type="AlphaFoldDB" id="A0A0C2HPF2"/>
<dbReference type="Proteomes" id="UP000031546">
    <property type="component" value="Unassembled WGS sequence"/>
</dbReference>
<dbReference type="RefSeq" id="WP_040105461.1">
    <property type="nucleotide sequence ID" value="NZ_JABEVU030000001.1"/>
</dbReference>
<dbReference type="SUPFAM" id="SSF54001">
    <property type="entry name" value="Cysteine proteinases"/>
    <property type="match status" value="1"/>
</dbReference>
<evidence type="ECO:0000313" key="4">
    <source>
        <dbReference type="EMBL" id="MDB0580099.1"/>
    </source>
</evidence>
<dbReference type="EMBL" id="JXII01000003">
    <property type="protein sequence ID" value="KIH71351.1"/>
    <property type="molecule type" value="Genomic_DNA"/>
</dbReference>
<evidence type="ECO:0000313" key="5">
    <source>
        <dbReference type="Proteomes" id="UP000031546"/>
    </source>
</evidence>
<dbReference type="InterPro" id="IPR007921">
    <property type="entry name" value="CHAP_dom"/>
</dbReference>
<feature type="chain" id="PRO_5038529339" evidence="1">
    <location>
        <begin position="25"/>
        <end position="167"/>
    </location>
</feature>
<accession>A0A0C2HPF2</accession>
<reference evidence="4" key="2">
    <citation type="submission" date="2020-04" db="EMBL/GenBank/DDBJ databases">
        <authorList>
            <person name="Tanveer F."/>
            <person name="Xie Y."/>
            <person name="Shinwari Z.K."/>
        </authorList>
    </citation>
    <scope>NUCLEOTIDE SEQUENCE</scope>
    <source>
        <strain evidence="4">MOSEL-ME25</strain>
    </source>
</reference>
<feature type="domain" description="Peptidase C51" evidence="2">
    <location>
        <begin position="30"/>
        <end position="153"/>
    </location>
</feature>
<dbReference type="PROSITE" id="PS50911">
    <property type="entry name" value="CHAP"/>
    <property type="match status" value="1"/>
</dbReference>
<dbReference type="InterPro" id="IPR038765">
    <property type="entry name" value="Papain-like_cys_pep_sf"/>
</dbReference>
<name>A0A0C2HPF2_9STAP</name>
<evidence type="ECO:0000313" key="3">
    <source>
        <dbReference type="EMBL" id="KIH71351.1"/>
    </source>
</evidence>
<dbReference type="EMBL" id="JABEVU030000001">
    <property type="protein sequence ID" value="MDB0580099.1"/>
    <property type="molecule type" value="Genomic_DNA"/>
</dbReference>
<reference evidence="3 5" key="1">
    <citation type="submission" date="2015-01" db="EMBL/GenBank/DDBJ databases">
        <title>Genome sequences of high lactate-tolerant strain Salinicoccus roseus W12 with industrial interest.</title>
        <authorList>
            <person name="Wang H."/>
            <person name="Yu B."/>
        </authorList>
    </citation>
    <scope>NUCLEOTIDE SEQUENCE [LARGE SCALE GENOMIC DNA]</scope>
    <source>
        <strain evidence="3 5">W12</strain>
    </source>
</reference>
<reference evidence="4" key="3">
    <citation type="submission" date="2022-12" db="EMBL/GenBank/DDBJ databases">
        <title>Genome analysis and biological profiling of marine Salinicoccus roseus MOSEL-ME25.</title>
        <authorList>
            <person name="Mirza F.T."/>
            <person name="Xie Y."/>
            <person name="Shinwari Z.K."/>
        </authorList>
    </citation>
    <scope>NUCLEOTIDE SEQUENCE</scope>
    <source>
        <strain evidence="4">MOSEL-ME25</strain>
    </source>
</reference>
<proteinExistence type="predicted"/>
<evidence type="ECO:0000313" key="6">
    <source>
        <dbReference type="Proteomes" id="UP000527860"/>
    </source>
</evidence>
<gene>
    <name evidence="4" type="ORF">F7P68_0006120</name>
    <name evidence="3" type="ORF">SN16_04785</name>
</gene>
<feature type="signal peptide" evidence="1">
    <location>
        <begin position="1"/>
        <end position="24"/>
    </location>
</feature>
<dbReference type="STRING" id="45670.SN16_04785"/>
<evidence type="ECO:0000256" key="1">
    <source>
        <dbReference type="SAM" id="SignalP"/>
    </source>
</evidence>
<keyword evidence="1" id="KW-0732">Signal</keyword>
<organism evidence="3 5">
    <name type="scientific">Salinicoccus roseus</name>
    <dbReference type="NCBI Taxonomy" id="45670"/>
    <lineage>
        <taxon>Bacteria</taxon>
        <taxon>Bacillati</taxon>
        <taxon>Bacillota</taxon>
        <taxon>Bacilli</taxon>
        <taxon>Bacillales</taxon>
        <taxon>Staphylococcaceae</taxon>
        <taxon>Salinicoccus</taxon>
    </lineage>
</organism>
<keyword evidence="6" id="KW-1185">Reference proteome</keyword>
<dbReference type="OrthoDB" id="2389353at2"/>
<protein>
    <submittedName>
        <fullName evidence="4">CHAP domain-containing protein</fullName>
    </submittedName>
    <submittedName>
        <fullName evidence="3">Secretory antigen SsaA</fullName>
    </submittedName>
</protein>
<dbReference type="GeneID" id="77844862"/>
<evidence type="ECO:0000259" key="2">
    <source>
        <dbReference type="PROSITE" id="PS50911"/>
    </source>
</evidence>